<sequence>MEQLTRLADTIAEIYVRELERVTGGNTVEYNGVSGRVVPHKLSSGLVDNVISAVREDADKEASAYKLLVRLIDINGREYRITAHGALVIESMLRNGLMNSNKRVVH</sequence>
<dbReference type="RefSeq" id="WP_001651021.1">
    <property type="nucleotide sequence ID" value="NZ_CP037892.1"/>
</dbReference>
<evidence type="ECO:0000313" key="1">
    <source>
        <dbReference type="EMBL" id="ECC2887850.1"/>
    </source>
</evidence>
<organism evidence="1">
    <name type="scientific">Salmonella enterica I</name>
    <dbReference type="NCBI Taxonomy" id="59201"/>
    <lineage>
        <taxon>Bacteria</taxon>
        <taxon>Pseudomonadati</taxon>
        <taxon>Pseudomonadota</taxon>
        <taxon>Gammaproteobacteria</taxon>
        <taxon>Enterobacterales</taxon>
        <taxon>Enterobacteriaceae</taxon>
        <taxon>Salmonella</taxon>
    </lineage>
</organism>
<gene>
    <name evidence="1" type="ORF">JR37_08800</name>
</gene>
<accession>A0A1U7FMB9</accession>
<proteinExistence type="predicted"/>
<comment type="caution">
    <text evidence="1">The sequence shown here is derived from an EMBL/GenBank/DDBJ whole genome shotgun (WGS) entry which is preliminary data.</text>
</comment>
<name>A0A1U7FMB9_SALET</name>
<dbReference type="AlphaFoldDB" id="A0A1U7FMB9"/>
<reference evidence="1" key="1">
    <citation type="submission" date="2018-07" db="EMBL/GenBank/DDBJ databases">
        <authorList>
            <consortium name="GenomeTrakr network: Whole genome sequencing for foodborne pathogen traceback"/>
        </authorList>
    </citation>
    <scope>NUCLEOTIDE SEQUENCE</scope>
    <source>
        <strain evidence="1">WAPHL_SAL-A00449</strain>
    </source>
</reference>
<protein>
    <submittedName>
        <fullName evidence="1">Uncharacterized protein</fullName>
    </submittedName>
</protein>
<dbReference type="EMBL" id="AAIBAZ010000003">
    <property type="protein sequence ID" value="ECC2887850.1"/>
    <property type="molecule type" value="Genomic_DNA"/>
</dbReference>